<dbReference type="InterPro" id="IPR000031">
    <property type="entry name" value="PurE_dom"/>
</dbReference>
<dbReference type="Pfam" id="PF00731">
    <property type="entry name" value="AIRC"/>
    <property type="match status" value="1"/>
</dbReference>
<sequence length="152" mass="16247">MSKVAILMGSKSDEEIMQHCEKYLQHFGVDYEKRVLSAHRNPIETIEFARSAESNGFKVIIAGAGMAAHLPGIIAANTSLPVIGVPLPSSELNGVDALYSIVQMPPGIPVATVAIGKAGAINAAVLAVEILALQNEELRKKLEEFRKQGSKL</sequence>
<name>A0A656D0T2_KRYT1</name>
<comment type="pathway">
    <text evidence="3 4">Purine metabolism; IMP biosynthesis via de novo pathway; 5-amino-1-(5-phospho-D-ribosyl)imidazole-4-carboxylate from 5-amino-1-(5-phospho-D-ribosyl)imidazole (N5-CAIR route): step 2/2.</text>
</comment>
<feature type="binding site" evidence="3 5">
    <location>
        <position position="40"/>
    </location>
    <ligand>
        <name>substrate</name>
    </ligand>
</feature>
<dbReference type="PANTHER" id="PTHR23046">
    <property type="entry name" value="PHOSPHORIBOSYLAMINOIMIDAZOLE CARBOXYLASE CATALYTIC SUBUNIT"/>
    <property type="match status" value="1"/>
</dbReference>
<dbReference type="InterPro" id="IPR033747">
    <property type="entry name" value="PurE_ClassI"/>
</dbReference>
<protein>
    <recommendedName>
        <fullName evidence="3 4">N5-carboxyaminoimidazole ribonucleotide mutase</fullName>
        <shortName evidence="3 4">N5-CAIR mutase</shortName>
        <ecNumber evidence="3 4">5.4.99.18</ecNumber>
    </recommendedName>
    <alternativeName>
        <fullName evidence="3">5-(carboxyamino)imidazole ribonucleotide mutase</fullName>
    </alternativeName>
</protein>
<dbReference type="EMBL" id="CZVU01000001">
    <property type="protein sequence ID" value="CUS96025.1"/>
    <property type="molecule type" value="Genomic_DNA"/>
</dbReference>
<dbReference type="RefSeq" id="WP_072149565.1">
    <property type="nucleotide sequence ID" value="NZ_CZVU01000001.1"/>
</dbReference>
<evidence type="ECO:0000259" key="6">
    <source>
        <dbReference type="SMART" id="SM01001"/>
    </source>
</evidence>
<reference evidence="7 8" key="1">
    <citation type="submission" date="2015-11" db="EMBL/GenBank/DDBJ databases">
        <authorList>
            <person name="Varghese N."/>
        </authorList>
    </citation>
    <scope>NUCLEOTIDE SEQUENCE [LARGE SCALE GENOMIC DNA]</scope>
    <source>
        <strain evidence="7 8">JGI-24</strain>
    </source>
</reference>
<dbReference type="UniPathway" id="UPA00074">
    <property type="reaction ID" value="UER00943"/>
</dbReference>
<dbReference type="SMART" id="SM01001">
    <property type="entry name" value="AIRC"/>
    <property type="match status" value="1"/>
</dbReference>
<proteinExistence type="inferred from homology"/>
<dbReference type="Gene3D" id="3.40.50.1970">
    <property type="match status" value="1"/>
</dbReference>
<gene>
    <name evidence="3" type="primary">purE</name>
    <name evidence="7" type="ORF">JGI24_00044</name>
</gene>
<dbReference type="AlphaFoldDB" id="A0A656D0T2"/>
<dbReference type="EC" id="5.4.99.18" evidence="3 4"/>
<comment type="function">
    <text evidence="3 4">Catalyzes the conversion of N5-carboxyaminoimidazole ribonucleotide (N5-CAIR) to 4-carboxy-5-aminoimidazole ribonucleotide (CAIR).</text>
</comment>
<evidence type="ECO:0000256" key="4">
    <source>
        <dbReference type="PIRNR" id="PIRNR001338"/>
    </source>
</evidence>
<evidence type="ECO:0000256" key="2">
    <source>
        <dbReference type="ARBA" id="ARBA00023235"/>
    </source>
</evidence>
<dbReference type="PIRSF" id="PIRSF001338">
    <property type="entry name" value="AIR_carboxylase"/>
    <property type="match status" value="1"/>
</dbReference>
<feature type="binding site" evidence="3 5">
    <location>
        <position position="10"/>
    </location>
    <ligand>
        <name>substrate</name>
    </ligand>
</feature>
<dbReference type="PANTHER" id="PTHR23046:SF2">
    <property type="entry name" value="PHOSPHORIBOSYLAMINOIMIDAZOLE CARBOXYLASE"/>
    <property type="match status" value="1"/>
</dbReference>
<dbReference type="NCBIfam" id="TIGR01162">
    <property type="entry name" value="purE"/>
    <property type="match status" value="1"/>
</dbReference>
<evidence type="ECO:0000256" key="5">
    <source>
        <dbReference type="PIRSR" id="PIRSR001338-1"/>
    </source>
</evidence>
<feature type="binding site" evidence="3 5">
    <location>
        <position position="13"/>
    </location>
    <ligand>
        <name>substrate</name>
    </ligand>
</feature>
<accession>A0A656D0T2</accession>
<keyword evidence="2 3" id="KW-0413">Isomerase</keyword>
<dbReference type="GO" id="GO:0006189">
    <property type="term" value="P:'de novo' IMP biosynthetic process"/>
    <property type="evidence" value="ECO:0007669"/>
    <property type="project" value="UniProtKB-UniRule"/>
</dbReference>
<dbReference type="InterPro" id="IPR024694">
    <property type="entry name" value="PurE_prokaryotes"/>
</dbReference>
<dbReference type="SUPFAM" id="SSF52255">
    <property type="entry name" value="N5-CAIR mutase (phosphoribosylaminoimidazole carboxylase, PurE)"/>
    <property type="match status" value="1"/>
</dbReference>
<evidence type="ECO:0000313" key="7">
    <source>
        <dbReference type="EMBL" id="CUS96025.1"/>
    </source>
</evidence>
<organism evidence="7 8">
    <name type="scientific">Kryptobacter tengchongensis</name>
    <dbReference type="NCBI Taxonomy" id="1643429"/>
    <lineage>
        <taxon>Bacteria</taxon>
        <taxon>Pseudomonadati</taxon>
        <taxon>Candidatus Kryptoniota</taxon>
        <taxon>Candidatus Kryptobacter</taxon>
    </lineage>
</organism>
<evidence type="ECO:0000256" key="1">
    <source>
        <dbReference type="ARBA" id="ARBA00022755"/>
    </source>
</evidence>
<feature type="domain" description="PurE" evidence="6">
    <location>
        <begin position="2"/>
        <end position="152"/>
    </location>
</feature>
<dbReference type="OrthoDB" id="9791908at2"/>
<comment type="similarity">
    <text evidence="3">Belongs to the AIR carboxylase family. Class I subfamily.</text>
</comment>
<keyword evidence="8" id="KW-1185">Reference proteome</keyword>
<evidence type="ECO:0000256" key="3">
    <source>
        <dbReference type="HAMAP-Rule" id="MF_01929"/>
    </source>
</evidence>
<evidence type="ECO:0000313" key="8">
    <source>
        <dbReference type="Proteomes" id="UP000243065"/>
    </source>
</evidence>
<comment type="catalytic activity">
    <reaction evidence="3 4">
        <text>5-carboxyamino-1-(5-phospho-D-ribosyl)imidazole + H(+) = 5-amino-1-(5-phospho-D-ribosyl)imidazole-4-carboxylate</text>
        <dbReference type="Rhea" id="RHEA:13193"/>
        <dbReference type="ChEBI" id="CHEBI:15378"/>
        <dbReference type="ChEBI" id="CHEBI:58730"/>
        <dbReference type="ChEBI" id="CHEBI:77657"/>
        <dbReference type="EC" id="5.4.99.18"/>
    </reaction>
</comment>
<keyword evidence="1 3" id="KW-0658">Purine biosynthesis</keyword>
<dbReference type="Proteomes" id="UP000243065">
    <property type="component" value="Unassembled WGS sequence"/>
</dbReference>
<dbReference type="HAMAP" id="MF_01929">
    <property type="entry name" value="PurE_classI"/>
    <property type="match status" value="1"/>
</dbReference>
<dbReference type="GO" id="GO:0034023">
    <property type="term" value="F:5-(carboxyamino)imidazole ribonucleotide mutase activity"/>
    <property type="evidence" value="ECO:0007669"/>
    <property type="project" value="UniProtKB-UniRule"/>
</dbReference>